<dbReference type="GO" id="GO:0009146">
    <property type="term" value="P:purine nucleoside triphosphate catabolic process"/>
    <property type="evidence" value="ECO:0007669"/>
    <property type="project" value="UniProtKB-ARBA"/>
</dbReference>
<comment type="cofactor">
    <cofactor evidence="1">
        <name>Mg(2+)</name>
        <dbReference type="ChEBI" id="CHEBI:18420"/>
    </cofactor>
</comment>
<dbReference type="HAMAP" id="MF_01405">
    <property type="entry name" value="Non_canon_purine_NTPase"/>
    <property type="match status" value="1"/>
</dbReference>
<comment type="catalytic activity">
    <reaction evidence="10">
        <text>XTP + H2O = XMP + diphosphate + H(+)</text>
        <dbReference type="Rhea" id="RHEA:28610"/>
        <dbReference type="ChEBI" id="CHEBI:15377"/>
        <dbReference type="ChEBI" id="CHEBI:15378"/>
        <dbReference type="ChEBI" id="CHEBI:33019"/>
        <dbReference type="ChEBI" id="CHEBI:57464"/>
        <dbReference type="ChEBI" id="CHEBI:61314"/>
        <dbReference type="EC" id="3.6.1.66"/>
    </reaction>
</comment>
<sequence length="204" mass="22263">MRKLVLATQNSGKIKEFERLLGEFVSDVQVLGLRDFPDMPDIPETGRTFIENSLLKARGISQFTNLPALADDSGLCIDYLNGDPGIYSARWSGVHGDDAANISKVLLQLDGVPPSNRSAHFRCEVALVFPDGHEHQGREITESGKLSGIITLSPRGTSGFGYDPIFQPLGSELTLGELTHGEKDRISHRGIAMRAIAPRILELL</sequence>
<keyword evidence="6" id="KW-0378">Hydrolase</keyword>
<dbReference type="GO" id="GO:0036222">
    <property type="term" value="F:XTP diphosphatase activity"/>
    <property type="evidence" value="ECO:0007669"/>
    <property type="project" value="UniProtKB-ARBA"/>
</dbReference>
<gene>
    <name evidence="17" type="ORF">GM51_16105</name>
</gene>
<evidence type="ECO:0000256" key="11">
    <source>
        <dbReference type="ARBA" id="ARBA00066468"/>
    </source>
</evidence>
<evidence type="ECO:0000256" key="14">
    <source>
        <dbReference type="ARBA" id="ARBA00078805"/>
    </source>
</evidence>
<dbReference type="GO" id="GO:0046872">
    <property type="term" value="F:metal ion binding"/>
    <property type="evidence" value="ECO:0007669"/>
    <property type="project" value="UniProtKB-KW"/>
</dbReference>
<dbReference type="GO" id="GO:0000166">
    <property type="term" value="F:nucleotide binding"/>
    <property type="evidence" value="ECO:0007669"/>
    <property type="project" value="UniProtKB-KW"/>
</dbReference>
<dbReference type="EMBL" id="JNSL01000131">
    <property type="protein sequence ID" value="KGA14930.1"/>
    <property type="molecule type" value="Genomic_DNA"/>
</dbReference>
<evidence type="ECO:0000313" key="17">
    <source>
        <dbReference type="EMBL" id="KGA14930.1"/>
    </source>
</evidence>
<evidence type="ECO:0000256" key="13">
    <source>
        <dbReference type="ARBA" id="ARBA00075987"/>
    </source>
</evidence>
<dbReference type="AlphaFoldDB" id="A0A094PT53"/>
<evidence type="ECO:0000256" key="2">
    <source>
        <dbReference type="ARBA" id="ARBA00008023"/>
    </source>
</evidence>
<evidence type="ECO:0000256" key="10">
    <source>
        <dbReference type="ARBA" id="ARBA00052017"/>
    </source>
</evidence>
<proteinExistence type="inferred from homology"/>
<dbReference type="GO" id="GO:0035870">
    <property type="term" value="F:dITP diphosphatase activity"/>
    <property type="evidence" value="ECO:0007669"/>
    <property type="project" value="UniProtKB-ARBA"/>
</dbReference>
<dbReference type="Gene3D" id="3.90.950.10">
    <property type="match status" value="1"/>
</dbReference>
<evidence type="ECO:0000256" key="12">
    <source>
        <dbReference type="ARBA" id="ARBA00071289"/>
    </source>
</evidence>
<evidence type="ECO:0000256" key="4">
    <source>
        <dbReference type="ARBA" id="ARBA00022723"/>
    </source>
</evidence>
<dbReference type="FunFam" id="3.90.950.10:FF:000001">
    <property type="entry name" value="dITP/XTP pyrophosphatase"/>
    <property type="match status" value="1"/>
</dbReference>
<dbReference type="GO" id="GO:0005829">
    <property type="term" value="C:cytosol"/>
    <property type="evidence" value="ECO:0007669"/>
    <property type="project" value="TreeGrafter"/>
</dbReference>
<evidence type="ECO:0000256" key="3">
    <source>
        <dbReference type="ARBA" id="ARBA00011738"/>
    </source>
</evidence>
<dbReference type="InterPro" id="IPR029001">
    <property type="entry name" value="ITPase-like_fam"/>
</dbReference>
<evidence type="ECO:0000256" key="8">
    <source>
        <dbReference type="ARBA" id="ARBA00023080"/>
    </source>
</evidence>
<dbReference type="GO" id="GO:0036220">
    <property type="term" value="F:ITP diphosphatase activity"/>
    <property type="evidence" value="ECO:0007669"/>
    <property type="project" value="UniProtKB-EC"/>
</dbReference>
<evidence type="ECO:0000256" key="16">
    <source>
        <dbReference type="ARBA" id="ARBA00083635"/>
    </source>
</evidence>
<protein>
    <recommendedName>
        <fullName evidence="12">dITP/XTP pyrophosphatase</fullName>
        <ecNumber evidence="11">3.6.1.66</ecNumber>
    </recommendedName>
    <alternativeName>
        <fullName evidence="13">Non-canonical purine NTP pyrophosphatase</fullName>
    </alternativeName>
    <alternativeName>
        <fullName evidence="14">Non-standard purine NTP pyrophosphatase</fullName>
    </alternativeName>
    <alternativeName>
        <fullName evidence="16">Nucleoside-triphosphate diphosphatase</fullName>
    </alternativeName>
    <alternativeName>
        <fullName evidence="15">Nucleoside-triphosphate pyrophosphatase</fullName>
    </alternativeName>
</protein>
<dbReference type="InterPro" id="IPR020922">
    <property type="entry name" value="dITP/XTP_pyrophosphatase"/>
</dbReference>
<keyword evidence="5" id="KW-0547">Nucleotide-binding</keyword>
<reference evidence="17" key="1">
    <citation type="submission" date="2014-06" db="EMBL/GenBank/DDBJ databases">
        <title>Key roles for freshwater Actinobacteria revealed by deep metagenomic sequencing.</title>
        <authorList>
            <person name="Ghai R."/>
            <person name="Mizuno C.M."/>
            <person name="Picazo A."/>
            <person name="Camacho A."/>
            <person name="Rodriguez-Valera F."/>
        </authorList>
    </citation>
    <scope>NUCLEOTIDE SEQUENCE</scope>
</reference>
<comment type="caution">
    <text evidence="17">The sequence shown here is derived from an EMBL/GenBank/DDBJ whole genome shotgun (WGS) entry which is preliminary data.</text>
</comment>
<organism evidence="17">
    <name type="scientific">freshwater metagenome</name>
    <dbReference type="NCBI Taxonomy" id="449393"/>
    <lineage>
        <taxon>unclassified sequences</taxon>
        <taxon>metagenomes</taxon>
        <taxon>ecological metagenomes</taxon>
    </lineage>
</organism>
<keyword evidence="7" id="KW-0460">Magnesium</keyword>
<comment type="similarity">
    <text evidence="2">Belongs to the HAM1 NTPase family.</text>
</comment>
<dbReference type="GO" id="GO:0009117">
    <property type="term" value="P:nucleotide metabolic process"/>
    <property type="evidence" value="ECO:0007669"/>
    <property type="project" value="UniProtKB-KW"/>
</dbReference>
<evidence type="ECO:0000256" key="7">
    <source>
        <dbReference type="ARBA" id="ARBA00022842"/>
    </source>
</evidence>
<evidence type="ECO:0000256" key="15">
    <source>
        <dbReference type="ARBA" id="ARBA00083186"/>
    </source>
</evidence>
<evidence type="ECO:0000256" key="9">
    <source>
        <dbReference type="ARBA" id="ARBA00051875"/>
    </source>
</evidence>
<name>A0A094PT53_9ZZZZ</name>
<dbReference type="SUPFAM" id="SSF52972">
    <property type="entry name" value="ITPase-like"/>
    <property type="match status" value="1"/>
</dbReference>
<evidence type="ECO:0000256" key="5">
    <source>
        <dbReference type="ARBA" id="ARBA00022741"/>
    </source>
</evidence>
<dbReference type="EC" id="3.6.1.66" evidence="11"/>
<dbReference type="PANTHER" id="PTHR11067">
    <property type="entry name" value="INOSINE TRIPHOSPHATE PYROPHOSPHATASE/HAM1 PROTEIN"/>
    <property type="match status" value="1"/>
</dbReference>
<dbReference type="PANTHER" id="PTHR11067:SF9">
    <property type="entry name" value="INOSINE TRIPHOSPHATE PYROPHOSPHATASE"/>
    <property type="match status" value="1"/>
</dbReference>
<accession>A0A094PT53</accession>
<dbReference type="InterPro" id="IPR002637">
    <property type="entry name" value="RdgB/HAM1"/>
</dbReference>
<evidence type="ECO:0000256" key="6">
    <source>
        <dbReference type="ARBA" id="ARBA00022801"/>
    </source>
</evidence>
<comment type="subunit">
    <text evidence="3">Homodimer.</text>
</comment>
<dbReference type="Pfam" id="PF01725">
    <property type="entry name" value="Ham1p_like"/>
    <property type="match status" value="1"/>
</dbReference>
<keyword evidence="4" id="KW-0479">Metal-binding</keyword>
<dbReference type="CDD" id="cd00515">
    <property type="entry name" value="HAM1"/>
    <property type="match status" value="1"/>
</dbReference>
<keyword evidence="8" id="KW-0546">Nucleotide metabolism</keyword>
<dbReference type="GO" id="GO:0017111">
    <property type="term" value="F:ribonucleoside triphosphate phosphatase activity"/>
    <property type="evidence" value="ECO:0007669"/>
    <property type="project" value="InterPro"/>
</dbReference>
<evidence type="ECO:0000256" key="1">
    <source>
        <dbReference type="ARBA" id="ARBA00001946"/>
    </source>
</evidence>
<dbReference type="NCBIfam" id="TIGR00042">
    <property type="entry name" value="RdgB/HAM1 family non-canonical purine NTP pyrophosphatase"/>
    <property type="match status" value="1"/>
</dbReference>
<comment type="catalytic activity">
    <reaction evidence="9">
        <text>dITP + H2O = dIMP + diphosphate + H(+)</text>
        <dbReference type="Rhea" id="RHEA:28342"/>
        <dbReference type="ChEBI" id="CHEBI:15377"/>
        <dbReference type="ChEBI" id="CHEBI:15378"/>
        <dbReference type="ChEBI" id="CHEBI:33019"/>
        <dbReference type="ChEBI" id="CHEBI:61194"/>
        <dbReference type="ChEBI" id="CHEBI:61382"/>
        <dbReference type="EC" id="3.6.1.66"/>
    </reaction>
</comment>